<feature type="active site" description="Pros-phosphohistidine intermediate" evidence="11">
    <location>
        <position position="118"/>
    </location>
</feature>
<evidence type="ECO:0000256" key="6">
    <source>
        <dbReference type="ARBA" id="ARBA00022741"/>
    </source>
</evidence>
<evidence type="ECO:0000256" key="5">
    <source>
        <dbReference type="ARBA" id="ARBA00022723"/>
    </source>
</evidence>
<evidence type="ECO:0000256" key="8">
    <source>
        <dbReference type="ARBA" id="ARBA00022840"/>
    </source>
</evidence>
<keyword evidence="9" id="KW-0460">Magnesium</keyword>
<evidence type="ECO:0000256" key="3">
    <source>
        <dbReference type="ARBA" id="ARBA00022490"/>
    </source>
</evidence>
<comment type="similarity">
    <text evidence="1 11 12">Belongs to the NDK family.</text>
</comment>
<feature type="binding site" evidence="11">
    <location>
        <position position="85"/>
    </location>
    <ligand>
        <name>ATP</name>
        <dbReference type="ChEBI" id="CHEBI:30616"/>
    </ligand>
</feature>
<protein>
    <recommendedName>
        <fullName evidence="2 13">Nucleoside diphosphate kinase</fullName>
        <ecNumber evidence="13">2.7.4.6</ecNumber>
    </recommendedName>
</protein>
<keyword evidence="16" id="KW-1185">Reference proteome</keyword>
<dbReference type="InterPro" id="IPR034907">
    <property type="entry name" value="NDK-like_dom"/>
</dbReference>
<keyword evidence="4 13" id="KW-0808">Transferase</keyword>
<dbReference type="PRINTS" id="PR01243">
    <property type="entry name" value="NUCDPKINASE"/>
</dbReference>
<feature type="binding site" evidence="11">
    <location>
        <position position="9"/>
    </location>
    <ligand>
        <name>ATP</name>
        <dbReference type="ChEBI" id="CHEBI:30616"/>
    </ligand>
</feature>
<keyword evidence="10" id="KW-0546">Nucleotide metabolism</keyword>
<evidence type="ECO:0000256" key="7">
    <source>
        <dbReference type="ARBA" id="ARBA00022777"/>
    </source>
</evidence>
<dbReference type="SMART" id="SM00562">
    <property type="entry name" value="NDK"/>
    <property type="match status" value="1"/>
</dbReference>
<dbReference type="PANTHER" id="PTHR46161:SF3">
    <property type="entry name" value="NUCLEOSIDE DIPHOSPHATE KINASE DDB_G0292928-RELATED"/>
    <property type="match status" value="1"/>
</dbReference>
<dbReference type="EMBL" id="JASJQH010007025">
    <property type="protein sequence ID" value="KAK9720076.1"/>
    <property type="molecule type" value="Genomic_DNA"/>
</dbReference>
<name>A0ABR2W4Z1_9FUNG</name>
<reference evidence="15 16" key="1">
    <citation type="submission" date="2023-04" db="EMBL/GenBank/DDBJ databases">
        <title>Genome of Basidiobolus ranarum AG-B5.</title>
        <authorList>
            <person name="Stajich J.E."/>
            <person name="Carter-House D."/>
            <person name="Gryganskyi A."/>
        </authorList>
    </citation>
    <scope>NUCLEOTIDE SEQUENCE [LARGE SCALE GENOMIC DNA]</scope>
    <source>
        <strain evidence="15 16">AG-B5</strain>
    </source>
</reference>
<proteinExistence type="inferred from homology"/>
<evidence type="ECO:0000256" key="13">
    <source>
        <dbReference type="RuleBase" id="RU004013"/>
    </source>
</evidence>
<feature type="binding site" evidence="11">
    <location>
        <position position="105"/>
    </location>
    <ligand>
        <name>ATP</name>
        <dbReference type="ChEBI" id="CHEBI:30616"/>
    </ligand>
</feature>
<evidence type="ECO:0000256" key="12">
    <source>
        <dbReference type="RuleBase" id="RU004011"/>
    </source>
</evidence>
<evidence type="ECO:0000256" key="10">
    <source>
        <dbReference type="ARBA" id="ARBA00023080"/>
    </source>
</evidence>
<evidence type="ECO:0000259" key="14">
    <source>
        <dbReference type="SMART" id="SM00562"/>
    </source>
</evidence>
<keyword evidence="3" id="KW-0963">Cytoplasm</keyword>
<feature type="binding site" evidence="11">
    <location>
        <position position="91"/>
    </location>
    <ligand>
        <name>ATP</name>
        <dbReference type="ChEBI" id="CHEBI:30616"/>
    </ligand>
</feature>
<evidence type="ECO:0000256" key="11">
    <source>
        <dbReference type="PROSITE-ProRule" id="PRU00706"/>
    </source>
</evidence>
<keyword evidence="8 13" id="KW-0067">ATP-binding</keyword>
<dbReference type="InterPro" id="IPR023005">
    <property type="entry name" value="Nucleoside_diP_kinase_AS"/>
</dbReference>
<evidence type="ECO:0000256" key="2">
    <source>
        <dbReference type="ARBA" id="ARBA00017632"/>
    </source>
</evidence>
<feature type="domain" description="Nucleoside diphosphate kinase-like" evidence="14">
    <location>
        <begin position="1"/>
        <end position="135"/>
    </location>
</feature>
<dbReference type="PANTHER" id="PTHR46161">
    <property type="entry name" value="NUCLEOSIDE DIPHOSPHATE KINASE"/>
    <property type="match status" value="1"/>
</dbReference>
<comment type="catalytic activity">
    <reaction evidence="13">
        <text>a 2'-deoxyribonucleoside 5'-diphosphate + ATP = a 2'-deoxyribonucleoside 5'-triphosphate + ADP</text>
        <dbReference type="Rhea" id="RHEA:44640"/>
        <dbReference type="ChEBI" id="CHEBI:30616"/>
        <dbReference type="ChEBI" id="CHEBI:61560"/>
        <dbReference type="ChEBI" id="CHEBI:73316"/>
        <dbReference type="ChEBI" id="CHEBI:456216"/>
        <dbReference type="EC" id="2.7.4.6"/>
    </reaction>
</comment>
<evidence type="ECO:0000256" key="4">
    <source>
        <dbReference type="ARBA" id="ARBA00022679"/>
    </source>
</evidence>
<feature type="binding site" evidence="11">
    <location>
        <position position="115"/>
    </location>
    <ligand>
        <name>ATP</name>
        <dbReference type="ChEBI" id="CHEBI:30616"/>
    </ligand>
</feature>
<dbReference type="InterPro" id="IPR036850">
    <property type="entry name" value="NDK-like_dom_sf"/>
</dbReference>
<dbReference type="InterPro" id="IPR001564">
    <property type="entry name" value="Nucleoside_diP_kinase"/>
</dbReference>
<dbReference type="Pfam" id="PF00334">
    <property type="entry name" value="NDK"/>
    <property type="match status" value="1"/>
</dbReference>
<comment type="caution">
    <text evidence="15">The sequence shown here is derived from an EMBL/GenBank/DDBJ whole genome shotgun (WGS) entry which is preliminary data.</text>
</comment>
<keyword evidence="5" id="KW-0479">Metal-binding</keyword>
<evidence type="ECO:0000256" key="1">
    <source>
        <dbReference type="ARBA" id="ARBA00008142"/>
    </source>
</evidence>
<sequence length="135" mass="15133">MEKTLALVKPDAYSTGHLDDIKKRIEAEGFKIVQEKEVKGTKSQIEEFYKEHEGRPFFESLTTWMSSSPFYAMILEKKDAVKAWRTLMGPTNSEKAREEAPNSIRALFGTDGSKNATHGSDSLESSAREIGIIFG</sequence>
<dbReference type="Proteomes" id="UP001479436">
    <property type="component" value="Unassembled WGS sequence"/>
</dbReference>
<dbReference type="EC" id="2.7.4.6" evidence="13"/>
<feature type="binding site" evidence="11">
    <location>
        <position position="57"/>
    </location>
    <ligand>
        <name>ATP</name>
        <dbReference type="ChEBI" id="CHEBI:30616"/>
    </ligand>
</feature>
<evidence type="ECO:0000256" key="9">
    <source>
        <dbReference type="ARBA" id="ARBA00022842"/>
    </source>
</evidence>
<evidence type="ECO:0000313" key="15">
    <source>
        <dbReference type="EMBL" id="KAK9720076.1"/>
    </source>
</evidence>
<dbReference type="Gene3D" id="3.30.70.141">
    <property type="entry name" value="Nucleoside diphosphate kinase-like domain"/>
    <property type="match status" value="1"/>
</dbReference>
<gene>
    <name evidence="15" type="ORF">K7432_004369</name>
</gene>
<organism evidence="15 16">
    <name type="scientific">Basidiobolus ranarum</name>
    <dbReference type="NCBI Taxonomy" id="34480"/>
    <lineage>
        <taxon>Eukaryota</taxon>
        <taxon>Fungi</taxon>
        <taxon>Fungi incertae sedis</taxon>
        <taxon>Zoopagomycota</taxon>
        <taxon>Entomophthoromycotina</taxon>
        <taxon>Basidiobolomycetes</taxon>
        <taxon>Basidiobolales</taxon>
        <taxon>Basidiobolaceae</taxon>
        <taxon>Basidiobolus</taxon>
    </lineage>
</organism>
<dbReference type="PROSITE" id="PS51374">
    <property type="entry name" value="NDPK_LIKE"/>
    <property type="match status" value="1"/>
</dbReference>
<accession>A0ABR2W4Z1</accession>
<dbReference type="SUPFAM" id="SSF54919">
    <property type="entry name" value="Nucleoside diphosphate kinase, NDK"/>
    <property type="match status" value="1"/>
</dbReference>
<evidence type="ECO:0000313" key="16">
    <source>
        <dbReference type="Proteomes" id="UP001479436"/>
    </source>
</evidence>
<keyword evidence="7 13" id="KW-0418">Kinase</keyword>
<dbReference type="PROSITE" id="PS00469">
    <property type="entry name" value="NDPK"/>
    <property type="match status" value="1"/>
</dbReference>
<keyword evidence="6 13" id="KW-0547">Nucleotide-binding</keyword>